<evidence type="ECO:0000313" key="2">
    <source>
        <dbReference type="Proteomes" id="UP000247781"/>
    </source>
</evidence>
<dbReference type="AlphaFoldDB" id="A0A318H6S8"/>
<reference evidence="2" key="1">
    <citation type="submission" date="2018-05" db="EMBL/GenBank/DDBJ databases">
        <authorList>
            <person name="Deangelis K."/>
            <person name="Huntemann M."/>
            <person name="Clum A."/>
            <person name="Pillay M."/>
            <person name="Palaniappan K."/>
            <person name="Varghese N."/>
            <person name="Mikhailova N."/>
            <person name="Stamatis D."/>
            <person name="Reddy T."/>
            <person name="Daum C."/>
            <person name="Shapiro N."/>
            <person name="Ivanova N."/>
            <person name="Kyrpides N."/>
            <person name="Woyke T."/>
        </authorList>
    </citation>
    <scope>NUCLEOTIDE SEQUENCE [LARGE SCALE GENOMIC DNA]</scope>
    <source>
        <strain evidence="2">GAS496</strain>
    </source>
</reference>
<dbReference type="EMBL" id="QJJU01000040">
    <property type="protein sequence ID" value="PXW99585.1"/>
    <property type="molecule type" value="Genomic_DNA"/>
</dbReference>
<evidence type="ECO:0000313" key="1">
    <source>
        <dbReference type="EMBL" id="PXW99585.1"/>
    </source>
</evidence>
<keyword evidence="2" id="KW-1185">Reference proteome</keyword>
<proteinExistence type="predicted"/>
<gene>
    <name evidence="1" type="ORF">C8E89_1408</name>
</gene>
<reference evidence="1 2" key="2">
    <citation type="submission" date="2018-06" db="EMBL/GenBank/DDBJ databases">
        <title>Sequencing of bacterial isolates from soil warming experiment in Harvard Forest, Massachusetts, USA.</title>
        <authorList>
            <person name="Deangelis K.PhD."/>
        </authorList>
    </citation>
    <scope>NUCLEOTIDE SEQUENCE [LARGE SCALE GENOMIC DNA]</scope>
    <source>
        <strain evidence="1 2">GAS496</strain>
    </source>
</reference>
<dbReference type="Proteomes" id="UP000247781">
    <property type="component" value="Unassembled WGS sequence"/>
</dbReference>
<comment type="caution">
    <text evidence="1">The sequence shown here is derived from an EMBL/GenBank/DDBJ whole genome shotgun (WGS) entry which is preliminary data.</text>
</comment>
<name>A0A318H6S8_9MYCO</name>
<sequence>MVPYGCGSHLYALMYRPGFMVRRSRQDVIAKLATAATWPSTAFLLIDRRERLDRDELRQSRKSVAIGLLTWAFCDILCECPRGTRLPVL</sequence>
<accession>A0A318H6S8</accession>
<organism evidence="1 2">
    <name type="scientific">Mycolicibacterium moriokaense</name>
    <dbReference type="NCBI Taxonomy" id="39691"/>
    <lineage>
        <taxon>Bacteria</taxon>
        <taxon>Bacillati</taxon>
        <taxon>Actinomycetota</taxon>
        <taxon>Actinomycetes</taxon>
        <taxon>Mycobacteriales</taxon>
        <taxon>Mycobacteriaceae</taxon>
        <taxon>Mycolicibacterium</taxon>
    </lineage>
</organism>
<protein>
    <submittedName>
        <fullName evidence="1">Uncharacterized protein</fullName>
    </submittedName>
</protein>